<evidence type="ECO:0000313" key="3">
    <source>
        <dbReference type="Proteomes" id="UP001596483"/>
    </source>
</evidence>
<proteinExistence type="predicted"/>
<evidence type="ECO:0000256" key="1">
    <source>
        <dbReference type="SAM" id="SignalP"/>
    </source>
</evidence>
<gene>
    <name evidence="2" type="ORF">ACFQQH_14665</name>
</gene>
<sequence>MGNKVITIALSTMLIAGAGIGTASMFQTDEAEAAKAVTAGSAISQYPEVPKTESIIDMDGLTPKVVEDNYGKRIILYKDANSRPQYKTIFIKRTDMLKVIDLDSGQLYFGSIH</sequence>
<dbReference type="EMBL" id="JBHTCT010000037">
    <property type="protein sequence ID" value="MFC7366367.1"/>
    <property type="molecule type" value="Genomic_DNA"/>
</dbReference>
<keyword evidence="1" id="KW-0732">Signal</keyword>
<dbReference type="RefSeq" id="WP_157294797.1">
    <property type="nucleotide sequence ID" value="NZ_JBHTCT010000037.1"/>
</dbReference>
<accession>A0ABW2NGA5</accession>
<reference evidence="3" key="1">
    <citation type="journal article" date="2019" name="Int. J. Syst. Evol. Microbiol.">
        <title>The Global Catalogue of Microorganisms (GCM) 10K type strain sequencing project: providing services to taxonomists for standard genome sequencing and annotation.</title>
        <authorList>
            <consortium name="The Broad Institute Genomics Platform"/>
            <consortium name="The Broad Institute Genome Sequencing Center for Infectious Disease"/>
            <person name="Wu L."/>
            <person name="Ma J."/>
        </authorList>
    </citation>
    <scope>NUCLEOTIDE SEQUENCE [LARGE SCALE GENOMIC DNA]</scope>
    <source>
        <strain evidence="3">JCM 4738</strain>
    </source>
</reference>
<dbReference type="Proteomes" id="UP001596483">
    <property type="component" value="Unassembled WGS sequence"/>
</dbReference>
<protein>
    <recommendedName>
        <fullName evidence="4">Peptidase propeptide and YPEB domain-containing protein</fullName>
    </recommendedName>
</protein>
<name>A0ABW2NGA5_9BACL</name>
<feature type="signal peptide" evidence="1">
    <location>
        <begin position="1"/>
        <end position="18"/>
    </location>
</feature>
<evidence type="ECO:0008006" key="4">
    <source>
        <dbReference type="Google" id="ProtNLM"/>
    </source>
</evidence>
<feature type="chain" id="PRO_5045693264" description="Peptidase propeptide and YPEB domain-containing protein" evidence="1">
    <location>
        <begin position="19"/>
        <end position="113"/>
    </location>
</feature>
<organism evidence="2 3">
    <name type="scientific">Bhargavaea changchunensis</name>
    <dbReference type="NCBI Taxonomy" id="2134037"/>
    <lineage>
        <taxon>Bacteria</taxon>
        <taxon>Bacillati</taxon>
        <taxon>Bacillota</taxon>
        <taxon>Bacilli</taxon>
        <taxon>Bacillales</taxon>
        <taxon>Caryophanaceae</taxon>
        <taxon>Bhargavaea</taxon>
    </lineage>
</organism>
<comment type="caution">
    <text evidence="2">The sequence shown here is derived from an EMBL/GenBank/DDBJ whole genome shotgun (WGS) entry which is preliminary data.</text>
</comment>
<evidence type="ECO:0000313" key="2">
    <source>
        <dbReference type="EMBL" id="MFC7366367.1"/>
    </source>
</evidence>
<keyword evidence="3" id="KW-1185">Reference proteome</keyword>